<protein>
    <recommendedName>
        <fullName evidence="11 12">DNA repair protein RadA</fullName>
    </recommendedName>
</protein>
<dbReference type="PANTHER" id="PTHR32472">
    <property type="entry name" value="DNA REPAIR PROTEIN RADA"/>
    <property type="match status" value="1"/>
</dbReference>
<dbReference type="AlphaFoldDB" id="A0A841R1W0"/>
<keyword evidence="3 11" id="KW-0227">DNA damage</keyword>
<evidence type="ECO:0000256" key="5">
    <source>
        <dbReference type="ARBA" id="ARBA00022801"/>
    </source>
</evidence>
<dbReference type="PRINTS" id="PR01874">
    <property type="entry name" value="DNAREPAIRADA"/>
</dbReference>
<feature type="region of interest" description="Lon-protease-like" evidence="11">
    <location>
        <begin position="348"/>
        <end position="456"/>
    </location>
</feature>
<comment type="caution">
    <text evidence="15">The sequence shown here is derived from an EMBL/GenBank/DDBJ whole genome shotgun (WGS) entry which is preliminary data.</text>
</comment>
<dbReference type="GO" id="GO:0003684">
    <property type="term" value="F:damaged DNA binding"/>
    <property type="evidence" value="ECO:0007669"/>
    <property type="project" value="InterPro"/>
</dbReference>
<feature type="domain" description="RecA family profile 1" evidence="14">
    <location>
        <begin position="64"/>
        <end position="212"/>
    </location>
</feature>
<dbReference type="Proteomes" id="UP000591941">
    <property type="component" value="Unassembled WGS sequence"/>
</dbReference>
<keyword evidence="4 13" id="KW-0863">Zinc-finger</keyword>
<evidence type="ECO:0000256" key="11">
    <source>
        <dbReference type="HAMAP-Rule" id="MF_01498"/>
    </source>
</evidence>
<feature type="short sequence motif" description="RadA KNRFG motif" evidence="11">
    <location>
        <begin position="249"/>
        <end position="253"/>
    </location>
</feature>
<dbReference type="SUPFAM" id="SSF52540">
    <property type="entry name" value="P-loop containing nucleoside triphosphate hydrolases"/>
    <property type="match status" value="1"/>
</dbReference>
<dbReference type="InterPro" id="IPR014721">
    <property type="entry name" value="Ribsml_uS5_D2-typ_fold_subgr"/>
</dbReference>
<proteinExistence type="inferred from homology"/>
<keyword evidence="16" id="KW-1185">Reference proteome</keyword>
<evidence type="ECO:0000313" key="15">
    <source>
        <dbReference type="EMBL" id="MBB6477117.1"/>
    </source>
</evidence>
<keyword evidence="9 11" id="KW-0238">DNA-binding</keyword>
<evidence type="ECO:0000256" key="7">
    <source>
        <dbReference type="ARBA" id="ARBA00022840"/>
    </source>
</evidence>
<keyword evidence="5" id="KW-0378">Hydrolase</keyword>
<feature type="binding site" evidence="11">
    <location>
        <begin position="93"/>
        <end position="100"/>
    </location>
    <ligand>
        <name>ATP</name>
        <dbReference type="ChEBI" id="CHEBI:30616"/>
    </ligand>
</feature>
<dbReference type="Pfam" id="PF13481">
    <property type="entry name" value="AAA_25"/>
    <property type="match status" value="1"/>
</dbReference>
<dbReference type="GO" id="GO:0005524">
    <property type="term" value="F:ATP binding"/>
    <property type="evidence" value="ECO:0007669"/>
    <property type="project" value="UniProtKB-UniRule"/>
</dbReference>
<dbReference type="PROSITE" id="PS50162">
    <property type="entry name" value="RECA_2"/>
    <property type="match status" value="1"/>
</dbReference>
<dbReference type="GO" id="GO:0016787">
    <property type="term" value="F:hydrolase activity"/>
    <property type="evidence" value="ECO:0007669"/>
    <property type="project" value="UniProtKB-KW"/>
</dbReference>
<evidence type="ECO:0000256" key="3">
    <source>
        <dbReference type="ARBA" id="ARBA00022763"/>
    </source>
</evidence>
<dbReference type="GO" id="GO:0140664">
    <property type="term" value="F:ATP-dependent DNA damage sensor activity"/>
    <property type="evidence" value="ECO:0007669"/>
    <property type="project" value="InterPro"/>
</dbReference>
<evidence type="ECO:0000256" key="12">
    <source>
        <dbReference type="NCBIfam" id="TIGR00416"/>
    </source>
</evidence>
<evidence type="ECO:0000256" key="9">
    <source>
        <dbReference type="ARBA" id="ARBA00023125"/>
    </source>
</evidence>
<comment type="similarity">
    <text evidence="11 13">Belongs to the RecA family. RadA subfamily.</text>
</comment>
<dbReference type="CDD" id="cd01121">
    <property type="entry name" value="RadA_SMS_N"/>
    <property type="match status" value="1"/>
</dbReference>
<dbReference type="SMART" id="SM00382">
    <property type="entry name" value="AAA"/>
    <property type="match status" value="1"/>
</dbReference>
<dbReference type="PANTHER" id="PTHR32472:SF10">
    <property type="entry name" value="DNA REPAIR PROTEIN RADA-LIKE PROTEIN"/>
    <property type="match status" value="1"/>
</dbReference>
<dbReference type="GO" id="GO:0000725">
    <property type="term" value="P:recombinational repair"/>
    <property type="evidence" value="ECO:0007669"/>
    <property type="project" value="UniProtKB-UniRule"/>
</dbReference>
<dbReference type="Gene3D" id="3.40.50.300">
    <property type="entry name" value="P-loop containing nucleotide triphosphate hydrolases"/>
    <property type="match status" value="1"/>
</dbReference>
<dbReference type="Pfam" id="PF18073">
    <property type="entry name" value="Zn_ribbon_LapB"/>
    <property type="match status" value="1"/>
</dbReference>
<sequence length="456" mass="49299">MAKNKTVFYCTECGAQTLRWSGQCMQCGAWNTLEERVVSSKTSRTVKATSDTRALRFSEVNADATRRWPIGDREWDRTLGGGIVPGSLILLGGDPGVGKSTLILQVAAVLAKSHSVLYASGEESASQVLLRAQRLGIPTDNCYLLSMTDLEQVLAEAKRLETDVLVIDSIQTMQMSDADGIVGSVSQVKECTQALLHFAKETGTAVIIIGHVTKEGNIAGPRLLEHMVDTVLYLEGEAGHPLRVLRAAKNRFGDTAESGVFSMQTDGLTAVSDLSRMLLADRSEAQIGTVVFAGLEGIRPLLAEVQALTDPTAFGYAKRTAVGYDQNRLTVLLAVLAKHAEVGVTEQDVYVNVAGGLRITEPAIDLAVALAIFSVLYNIPVSPQTAAIGEIGLTGDVRRVPQIEKRLQELSKMGFKTVFLPAANYAALKEKPDHLQLVPLKHLRELRQKILNNPDL</sequence>
<dbReference type="NCBIfam" id="TIGR00416">
    <property type="entry name" value="sms"/>
    <property type="match status" value="1"/>
</dbReference>
<keyword evidence="6 13" id="KW-0862">Zinc</keyword>
<organism evidence="15 16">
    <name type="scientific">Negativicoccus succinicivorans</name>
    <dbReference type="NCBI Taxonomy" id="620903"/>
    <lineage>
        <taxon>Bacteria</taxon>
        <taxon>Bacillati</taxon>
        <taxon>Bacillota</taxon>
        <taxon>Negativicutes</taxon>
        <taxon>Veillonellales</taxon>
        <taxon>Veillonellaceae</taxon>
        <taxon>Negativicoccus</taxon>
    </lineage>
</organism>
<keyword evidence="2 11" id="KW-0547">Nucleotide-binding</keyword>
<evidence type="ECO:0000256" key="10">
    <source>
        <dbReference type="ARBA" id="ARBA00023204"/>
    </source>
</evidence>
<dbReference type="Gene3D" id="3.30.230.10">
    <property type="match status" value="1"/>
</dbReference>
<gene>
    <name evidence="11" type="primary">radA</name>
    <name evidence="15" type="ORF">HNR45_000139</name>
</gene>
<evidence type="ECO:0000256" key="8">
    <source>
        <dbReference type="ARBA" id="ARBA00023016"/>
    </source>
</evidence>
<evidence type="ECO:0000256" key="13">
    <source>
        <dbReference type="RuleBase" id="RU003555"/>
    </source>
</evidence>
<evidence type="ECO:0000256" key="6">
    <source>
        <dbReference type="ARBA" id="ARBA00022833"/>
    </source>
</evidence>
<name>A0A841R1W0_9FIRM</name>
<comment type="domain">
    <text evidence="11">The middle region has homology to RecA with ATPase motifs including the RadA KNRFG motif, while the C-terminus is homologous to Lon protease.</text>
</comment>
<dbReference type="SUPFAM" id="SSF54211">
    <property type="entry name" value="Ribosomal protein S5 domain 2-like"/>
    <property type="match status" value="1"/>
</dbReference>
<dbReference type="FunFam" id="3.40.50.300:FF:000050">
    <property type="entry name" value="DNA repair protein RadA"/>
    <property type="match status" value="1"/>
</dbReference>
<evidence type="ECO:0000313" key="16">
    <source>
        <dbReference type="Proteomes" id="UP000591941"/>
    </source>
</evidence>
<comment type="function">
    <text evidence="11">Plays a role in repairing double-strand DNA breaks, probably involving stabilizing or processing branched DNA or blocked replication forks.</text>
</comment>
<evidence type="ECO:0000256" key="1">
    <source>
        <dbReference type="ARBA" id="ARBA00022723"/>
    </source>
</evidence>
<keyword evidence="8 11" id="KW-0346">Stress response</keyword>
<evidence type="ECO:0000259" key="14">
    <source>
        <dbReference type="PROSITE" id="PS50162"/>
    </source>
</evidence>
<accession>A0A841R1W0</accession>
<dbReference type="OrthoDB" id="9803906at2"/>
<dbReference type="InterPro" id="IPR027417">
    <property type="entry name" value="P-loop_NTPase"/>
</dbReference>
<evidence type="ECO:0000256" key="2">
    <source>
        <dbReference type="ARBA" id="ARBA00022741"/>
    </source>
</evidence>
<dbReference type="EMBL" id="JACHHI010000001">
    <property type="protein sequence ID" value="MBB6477117.1"/>
    <property type="molecule type" value="Genomic_DNA"/>
</dbReference>
<dbReference type="InterPro" id="IPR003593">
    <property type="entry name" value="AAA+_ATPase"/>
</dbReference>
<dbReference type="GeneID" id="93485424"/>
<dbReference type="InterPro" id="IPR020588">
    <property type="entry name" value="RecA_ATP-bd"/>
</dbReference>
<keyword evidence="10 11" id="KW-0234">DNA repair</keyword>
<dbReference type="RefSeq" id="WP_159822005.1">
    <property type="nucleotide sequence ID" value="NZ_CABWNB010000001.1"/>
</dbReference>
<reference evidence="15 16" key="1">
    <citation type="submission" date="2020-08" db="EMBL/GenBank/DDBJ databases">
        <title>Genomic Encyclopedia of Type Strains, Phase IV (KMG-IV): sequencing the most valuable type-strain genomes for metagenomic binning, comparative biology and taxonomic classification.</title>
        <authorList>
            <person name="Goeker M."/>
        </authorList>
    </citation>
    <scope>NUCLEOTIDE SEQUENCE [LARGE SCALE GENOMIC DNA]</scope>
    <source>
        <strain evidence="15 16">DSM 21255</strain>
    </source>
</reference>
<dbReference type="InterPro" id="IPR004504">
    <property type="entry name" value="DNA_repair_RadA"/>
</dbReference>
<evidence type="ECO:0000256" key="4">
    <source>
        <dbReference type="ARBA" id="ARBA00022771"/>
    </source>
</evidence>
<dbReference type="GO" id="GO:0008270">
    <property type="term" value="F:zinc ion binding"/>
    <property type="evidence" value="ECO:0007669"/>
    <property type="project" value="UniProtKB-KW"/>
</dbReference>
<comment type="function">
    <text evidence="13">DNA-dependent ATPase involved in processing of recombination intermediates, plays a role in repairing DNA breaks. Stimulates the branch migration of RecA-mediated strand transfer reactions, allowing the 3' invading strand to extend heteroduplex DNA faster. Binds ssDNA in the presence of ADP but not other nucleotides, has ATPase activity that is stimulated by ssDNA and various branched DNA structures, but inhibited by SSB. Does not have RecA's homology-searching function.</text>
</comment>
<keyword evidence="7 11" id="KW-0067">ATP-binding</keyword>
<dbReference type="Pfam" id="PF13541">
    <property type="entry name" value="ChlI"/>
    <property type="match status" value="1"/>
</dbReference>
<dbReference type="InterPro" id="IPR041166">
    <property type="entry name" value="Rubredoxin_2"/>
</dbReference>
<dbReference type="HAMAP" id="MF_01498">
    <property type="entry name" value="RadA_bact"/>
    <property type="match status" value="1"/>
</dbReference>
<keyword evidence="1 11" id="KW-0479">Metal-binding</keyword>
<dbReference type="InterPro" id="IPR020568">
    <property type="entry name" value="Ribosomal_Su5_D2-typ_SF"/>
</dbReference>